<sequence>MQRRRPTTLSLAVALVVTCWGWSGYAGATLATNATTSGQQIGTPSANDAASAMVDALAAAEAPAAGAQVPPIPENHSYDRAQRIVARKGVSSEAVGARNGTNSPNPTEDVVAAVAPPPALLAKATDVANGTARSATNSSSSSVGSTSVSSTTIAGAKSSSTSVPSSTGSHPVTVSSQMPHNDNKPSVQTPSTGMTITNVTVMTTSSKPIVSSSSSTTTTTTTTVKAPATSPTTSTASTTTTTTLGTTVAPRKPKVVYSVEDEPRLVQAAKPGYSLPAPVPFDEPLDGAGRLRVDEPLAQLSKEYIAPGAGPNRRDYVLPIVTLIFVVPLLLGLFLLSYRRAKEFWLTRHYRRMDFLIDGMYNY</sequence>
<protein>
    <submittedName>
        <fullName evidence="4">Uncharacterized protein</fullName>
    </submittedName>
</protein>
<keyword evidence="3" id="KW-0732">Signal</keyword>
<evidence type="ECO:0000256" key="3">
    <source>
        <dbReference type="SAM" id="SignalP"/>
    </source>
</evidence>
<feature type="chain" id="PRO_5043769491" evidence="3">
    <location>
        <begin position="22"/>
        <end position="363"/>
    </location>
</feature>
<evidence type="ECO:0000256" key="1">
    <source>
        <dbReference type="SAM" id="MobiDB-lite"/>
    </source>
</evidence>
<dbReference type="EnsemblMetazoa" id="AALB006615-RA">
    <property type="protein sequence ID" value="AALB006615-PA"/>
    <property type="gene ID" value="AALB006615"/>
</dbReference>
<dbReference type="AlphaFoldDB" id="A0A182FJC0"/>
<evidence type="ECO:0000313" key="4">
    <source>
        <dbReference type="EnsemblMetazoa" id="AALB006615-PA"/>
    </source>
</evidence>
<feature type="region of interest" description="Disordered" evidence="1">
    <location>
        <begin position="206"/>
        <end position="246"/>
    </location>
</feature>
<dbReference type="VEuPathDB" id="VectorBase:AALB20_038677"/>
<feature type="region of interest" description="Disordered" evidence="1">
    <location>
        <begin position="154"/>
        <end position="193"/>
    </location>
</feature>
<dbReference type="Proteomes" id="UP000069272">
    <property type="component" value="Chromosome X"/>
</dbReference>
<feature type="region of interest" description="Disordered" evidence="1">
    <location>
        <begin position="89"/>
        <end position="110"/>
    </location>
</feature>
<name>A0A182FJC0_ANOAL</name>
<feature type="signal peptide" evidence="3">
    <location>
        <begin position="1"/>
        <end position="21"/>
    </location>
</feature>
<reference evidence="4 5" key="1">
    <citation type="journal article" date="2017" name="G3 (Bethesda)">
        <title>The Physical Genome Mapping of Anopheles albimanus Corrected Scaffold Misassemblies and Identified Interarm Rearrangements in Genus Anopheles.</title>
        <authorList>
            <person name="Artemov G.N."/>
            <person name="Peery A.N."/>
            <person name="Jiang X."/>
            <person name="Tu Z."/>
            <person name="Stegniy V.N."/>
            <person name="Sharakhova M.V."/>
            <person name="Sharakhov I.V."/>
        </authorList>
    </citation>
    <scope>NUCLEOTIDE SEQUENCE [LARGE SCALE GENOMIC DNA]</scope>
    <source>
        <strain evidence="4 5">ALBI9_A</strain>
    </source>
</reference>
<feature type="transmembrane region" description="Helical" evidence="2">
    <location>
        <begin position="316"/>
        <end position="338"/>
    </location>
</feature>
<keyword evidence="2" id="KW-0472">Membrane</keyword>
<keyword evidence="2" id="KW-1133">Transmembrane helix</keyword>
<feature type="compositionally biased region" description="Low complexity" evidence="1">
    <location>
        <begin position="154"/>
        <end position="176"/>
    </location>
</feature>
<dbReference type="STRING" id="7167.A0A182FJC0"/>
<keyword evidence="2" id="KW-0812">Transmembrane</keyword>
<dbReference type="VEuPathDB" id="VectorBase:AALB006615"/>
<organism evidence="4 5">
    <name type="scientific">Anopheles albimanus</name>
    <name type="common">New world malaria mosquito</name>
    <dbReference type="NCBI Taxonomy" id="7167"/>
    <lineage>
        <taxon>Eukaryota</taxon>
        <taxon>Metazoa</taxon>
        <taxon>Ecdysozoa</taxon>
        <taxon>Arthropoda</taxon>
        <taxon>Hexapoda</taxon>
        <taxon>Insecta</taxon>
        <taxon>Pterygota</taxon>
        <taxon>Neoptera</taxon>
        <taxon>Endopterygota</taxon>
        <taxon>Diptera</taxon>
        <taxon>Nematocera</taxon>
        <taxon>Culicoidea</taxon>
        <taxon>Culicidae</taxon>
        <taxon>Anophelinae</taxon>
        <taxon>Anopheles</taxon>
    </lineage>
</organism>
<evidence type="ECO:0000256" key="2">
    <source>
        <dbReference type="SAM" id="Phobius"/>
    </source>
</evidence>
<evidence type="ECO:0000313" key="5">
    <source>
        <dbReference type="Proteomes" id="UP000069272"/>
    </source>
</evidence>
<reference evidence="4" key="2">
    <citation type="submission" date="2022-08" db="UniProtKB">
        <authorList>
            <consortium name="EnsemblMetazoa"/>
        </authorList>
    </citation>
    <scope>IDENTIFICATION</scope>
    <source>
        <strain evidence="4">STECLA/ALBI9_A</strain>
    </source>
</reference>
<feature type="compositionally biased region" description="Polar residues" evidence="1">
    <location>
        <begin position="177"/>
        <end position="193"/>
    </location>
</feature>
<keyword evidence="5" id="KW-1185">Reference proteome</keyword>
<proteinExistence type="predicted"/>
<accession>A0A182FJC0</accession>